<dbReference type="NCBIfam" id="NF004064">
    <property type="entry name" value="PRK05578.1"/>
    <property type="match status" value="1"/>
</dbReference>
<dbReference type="AlphaFoldDB" id="A0A448ZXX9"/>
<feature type="domain" description="CMP/dCMP-type deaminase" evidence="2">
    <location>
        <begin position="1"/>
        <end position="128"/>
    </location>
</feature>
<evidence type="ECO:0000259" key="2">
    <source>
        <dbReference type="PROSITE" id="PS51747"/>
    </source>
</evidence>
<dbReference type="PROSITE" id="PS51747">
    <property type="entry name" value="CYT_DCMP_DEAMINASES_2"/>
    <property type="match status" value="1"/>
</dbReference>
<dbReference type="InterPro" id="IPR050202">
    <property type="entry name" value="Cyt/Deoxycyt_deaminase"/>
</dbReference>
<dbReference type="GO" id="GO:0008270">
    <property type="term" value="F:zinc ion binding"/>
    <property type="evidence" value="ECO:0007669"/>
    <property type="project" value="TreeGrafter"/>
</dbReference>
<dbReference type="RefSeq" id="WP_029670564.1">
    <property type="nucleotide sequence ID" value="NZ_BPLV01000001.1"/>
</dbReference>
<evidence type="ECO:0000313" key="3">
    <source>
        <dbReference type="EMBL" id="VEU56111.1"/>
    </source>
</evidence>
<sequence length="132" mass="15028">MIDFKELKKKLDYAYAPYSKVKVACCAITEDNKMFFGVNVENPAFPSGLCAERSCLFGSVAYGAKIGSFKELHVISNSKNILYCCSACLQVMTHFMTRDGVVHFYNIDNTKQETRKITELVPFQVREEDIKF</sequence>
<dbReference type="CDD" id="cd01283">
    <property type="entry name" value="cytidine_deaminase"/>
    <property type="match status" value="1"/>
</dbReference>
<evidence type="ECO:0000256" key="1">
    <source>
        <dbReference type="ARBA" id="ARBA00006576"/>
    </source>
</evidence>
<keyword evidence="3" id="KW-0378">Hydrolase</keyword>
<keyword evidence="3" id="KW-0614">Plasmid</keyword>
<comment type="similarity">
    <text evidence="1">Belongs to the cytidine and deoxycytidylate deaminase family.</text>
</comment>
<accession>A0A448ZXX9</accession>
<geneLocation type="plasmid" evidence="3">
    <name>2</name>
</geneLocation>
<reference evidence="3" key="1">
    <citation type="submission" date="2019-01" db="EMBL/GenBank/DDBJ databases">
        <authorList>
            <consortium name="Pathogen Informatics"/>
        </authorList>
    </citation>
    <scope>NUCLEOTIDE SEQUENCE [LARGE SCALE GENOMIC DNA]</scope>
    <source>
        <strain evidence="3">NCTC10113</strain>
    </source>
</reference>
<proteinExistence type="inferred from homology"/>
<dbReference type="Pfam" id="PF00383">
    <property type="entry name" value="dCMP_cyt_deam_1"/>
    <property type="match status" value="1"/>
</dbReference>
<dbReference type="PANTHER" id="PTHR11644:SF2">
    <property type="entry name" value="CYTIDINE DEAMINASE"/>
    <property type="match status" value="1"/>
</dbReference>
<protein>
    <submittedName>
        <fullName evidence="3">Cytidine deaminase</fullName>
        <ecNumber evidence="3">3.5.4.5</ecNumber>
    </submittedName>
</protein>
<dbReference type="SUPFAM" id="SSF53927">
    <property type="entry name" value="Cytidine deaminase-like"/>
    <property type="match status" value="1"/>
</dbReference>
<dbReference type="InterPro" id="IPR016193">
    <property type="entry name" value="Cytidine_deaminase-like"/>
</dbReference>
<dbReference type="EMBL" id="LR214939">
    <property type="protein sequence ID" value="VEU56111.1"/>
    <property type="molecule type" value="Genomic_DNA"/>
</dbReference>
<dbReference type="GO" id="GO:0055086">
    <property type="term" value="P:nucleobase-containing small molecule metabolic process"/>
    <property type="evidence" value="ECO:0007669"/>
    <property type="project" value="UniProtKB-ARBA"/>
</dbReference>
<dbReference type="EC" id="3.5.4.5" evidence="3"/>
<dbReference type="InterPro" id="IPR002125">
    <property type="entry name" value="CMP_dCMP_dom"/>
</dbReference>
<name>A0A448ZXX9_METSV</name>
<dbReference type="Gene3D" id="3.40.140.10">
    <property type="entry name" value="Cytidine Deaminase, domain 2"/>
    <property type="match status" value="1"/>
</dbReference>
<dbReference type="GO" id="GO:0004126">
    <property type="term" value="F:cytidine deaminase activity"/>
    <property type="evidence" value="ECO:0007669"/>
    <property type="project" value="UniProtKB-EC"/>
</dbReference>
<gene>
    <name evidence="3" type="primary">cdd</name>
    <name evidence="3" type="ORF">NCTC10113_00994</name>
</gene>
<dbReference type="PANTHER" id="PTHR11644">
    <property type="entry name" value="CYTIDINE DEAMINASE"/>
    <property type="match status" value="1"/>
</dbReference>
<organism evidence="3">
    <name type="scientific">Metamycoplasma salivarium</name>
    <name type="common">Mycoplasma salivarium</name>
    <dbReference type="NCBI Taxonomy" id="2124"/>
    <lineage>
        <taxon>Bacteria</taxon>
        <taxon>Bacillati</taxon>
        <taxon>Mycoplasmatota</taxon>
        <taxon>Mycoplasmoidales</taxon>
        <taxon>Metamycoplasmataceae</taxon>
        <taxon>Metamycoplasma</taxon>
    </lineage>
</organism>
<dbReference type="GO" id="GO:0005829">
    <property type="term" value="C:cytosol"/>
    <property type="evidence" value="ECO:0007669"/>
    <property type="project" value="TreeGrafter"/>
</dbReference>
<dbReference type="GO" id="GO:0072527">
    <property type="term" value="P:pyrimidine-containing compound metabolic process"/>
    <property type="evidence" value="ECO:0007669"/>
    <property type="project" value="UniProtKB-ARBA"/>
</dbReference>